<comment type="similarity">
    <text evidence="1">Belongs to the IGBP1/TAP42 family.</text>
</comment>
<feature type="compositionally biased region" description="Basic and acidic residues" evidence="3">
    <location>
        <begin position="309"/>
        <end position="334"/>
    </location>
</feature>
<evidence type="ECO:0000313" key="4">
    <source>
        <dbReference type="EMBL" id="JAI15596.1"/>
    </source>
</evidence>
<keyword evidence="2" id="KW-0175">Coiled coil</keyword>
<name>A0A0K8TNB6_TABBR</name>
<dbReference type="Pfam" id="PF04177">
    <property type="entry name" value="TAP42"/>
    <property type="match status" value="1"/>
</dbReference>
<organism evidence="4">
    <name type="scientific">Tabanus bromius</name>
    <name type="common">Band-eyed brown horse fly</name>
    <dbReference type="NCBI Taxonomy" id="304241"/>
    <lineage>
        <taxon>Eukaryota</taxon>
        <taxon>Metazoa</taxon>
        <taxon>Ecdysozoa</taxon>
        <taxon>Arthropoda</taxon>
        <taxon>Hexapoda</taxon>
        <taxon>Insecta</taxon>
        <taxon>Pterygota</taxon>
        <taxon>Neoptera</taxon>
        <taxon>Endopterygota</taxon>
        <taxon>Diptera</taxon>
        <taxon>Brachycera</taxon>
        <taxon>Tabanomorpha</taxon>
        <taxon>Tabanoidea</taxon>
        <taxon>Tabanidae</taxon>
        <taxon>Tabanus</taxon>
    </lineage>
</organism>
<dbReference type="InterPro" id="IPR007304">
    <property type="entry name" value="TAP46-like"/>
</dbReference>
<dbReference type="InterPro" id="IPR038511">
    <property type="entry name" value="TAP42/TAP46-like_sf"/>
</dbReference>
<dbReference type="PANTHER" id="PTHR10933">
    <property type="entry name" value="IMMUNOGLOBULIN-BINDING PROTEIN 1"/>
    <property type="match status" value="1"/>
</dbReference>
<protein>
    <submittedName>
        <fullName evidence="4">Putative immunoglobulin-binding protein 1</fullName>
    </submittedName>
</protein>
<evidence type="ECO:0000256" key="2">
    <source>
        <dbReference type="SAM" id="Coils"/>
    </source>
</evidence>
<proteinExistence type="evidence at transcript level"/>
<dbReference type="GO" id="GO:0035303">
    <property type="term" value="P:regulation of dephosphorylation"/>
    <property type="evidence" value="ECO:0007669"/>
    <property type="project" value="TreeGrafter"/>
</dbReference>
<dbReference type="GO" id="GO:0009966">
    <property type="term" value="P:regulation of signal transduction"/>
    <property type="evidence" value="ECO:0007669"/>
    <property type="project" value="InterPro"/>
</dbReference>
<dbReference type="FunFam" id="1.25.40.540:FF:000003">
    <property type="entry name" value="Immunoglobulin (CD79A)-binding protein 1"/>
    <property type="match status" value="1"/>
</dbReference>
<dbReference type="PANTHER" id="PTHR10933:SF9">
    <property type="entry name" value="IMMUNOGLOBULIN-BINDING PROTEIN 1"/>
    <property type="match status" value="1"/>
</dbReference>
<dbReference type="AlphaFoldDB" id="A0A0K8TNB6"/>
<evidence type="ECO:0000256" key="1">
    <source>
        <dbReference type="ARBA" id="ARBA00034730"/>
    </source>
</evidence>
<evidence type="ECO:0000256" key="3">
    <source>
        <dbReference type="SAM" id="MobiDB-lite"/>
    </source>
</evidence>
<feature type="region of interest" description="Disordered" evidence="3">
    <location>
        <begin position="283"/>
        <end position="334"/>
    </location>
</feature>
<dbReference type="GO" id="GO:0005829">
    <property type="term" value="C:cytosol"/>
    <property type="evidence" value="ECO:0007669"/>
    <property type="project" value="TreeGrafter"/>
</dbReference>
<feature type="coiled-coil region" evidence="2">
    <location>
        <begin position="185"/>
        <end position="212"/>
    </location>
</feature>
<sequence>MAEGEEAEANRTLRSIFKEGYDLYNELEASTDPTNSREYQGHVQKCIKLFEDSTRLVNIVQMFSSNELMDEIATDHLKYILLPFFLAQLHGKKQSGDRLGNLQIAEVYYKDFLKRCEEYGICKPISTNAVTGISGTQDLVEAAKQRNDKIQEYKMKKELDEHIKLLKVAVEKSHVEEETKREFYIKLIRSSILEAKNELKATQQEIQMQEFMKQRQANMKDGEVEVSRPPPPPLRPIVIHKSVFGRGYPSAPTMTVADFYDERVREGVFPDPEKVNMKALNSIPQENEEEEEAELAQNEELVERDDEEYLARQRAMDEFHDNVRRGEGNRHNRS</sequence>
<accession>A0A0K8TNB6</accession>
<dbReference type="EMBL" id="GDAI01002007">
    <property type="protein sequence ID" value="JAI15596.1"/>
    <property type="molecule type" value="mRNA"/>
</dbReference>
<reference evidence="4" key="1">
    <citation type="journal article" date="2015" name="Insect Biochem. Mol. Biol.">
        <title>An insight into the sialome of the horse fly, Tabanus bromius.</title>
        <authorList>
            <person name="Ribeiro J.M."/>
            <person name="Kazimirova M."/>
            <person name="Takac P."/>
            <person name="Andersen J.F."/>
            <person name="Francischetti I.M."/>
        </authorList>
    </citation>
    <scope>NUCLEOTIDE SEQUENCE</scope>
</reference>
<dbReference type="GO" id="GO:0051721">
    <property type="term" value="F:protein phosphatase 2A binding"/>
    <property type="evidence" value="ECO:0007669"/>
    <property type="project" value="TreeGrafter"/>
</dbReference>
<dbReference type="Gene3D" id="1.25.40.540">
    <property type="entry name" value="TAP42-like family"/>
    <property type="match status" value="1"/>
</dbReference>